<evidence type="ECO:0000313" key="2">
    <source>
        <dbReference type="Proteomes" id="UP001589775"/>
    </source>
</evidence>
<accession>A0ABV6EYR6</accession>
<dbReference type="EMBL" id="JBHLWM010000008">
    <property type="protein sequence ID" value="MFC0243247.1"/>
    <property type="molecule type" value="Genomic_DNA"/>
</dbReference>
<organism evidence="1 2">
    <name type="scientific">Rhodopseudomonas telluris</name>
    <dbReference type="NCBI Taxonomy" id="644215"/>
    <lineage>
        <taxon>Bacteria</taxon>
        <taxon>Pseudomonadati</taxon>
        <taxon>Pseudomonadota</taxon>
        <taxon>Alphaproteobacteria</taxon>
        <taxon>Hyphomicrobiales</taxon>
        <taxon>Nitrobacteraceae</taxon>
        <taxon>Rhodopseudomonas</taxon>
    </lineage>
</organism>
<comment type="caution">
    <text evidence="1">The sequence shown here is derived from an EMBL/GenBank/DDBJ whole genome shotgun (WGS) entry which is preliminary data.</text>
</comment>
<gene>
    <name evidence="1" type="ORF">ACFFJ6_22370</name>
</gene>
<sequence>MADPITLTTLLLAGAAAAGTELVKEGTKDAYRNLKEKVGELFGPRATKALAKLEDPATQEQGKNDLEVYVGGTLEADEASQIEPFVKALVQALKEDVAGSSAAHARVGLDIVAGGSAFIREVHNASEVVVKVKADKDVTIEGIRMNPGKDPGK</sequence>
<reference evidence="1 2" key="1">
    <citation type="submission" date="2024-09" db="EMBL/GenBank/DDBJ databases">
        <authorList>
            <person name="Sun Q."/>
            <person name="Mori K."/>
        </authorList>
    </citation>
    <scope>NUCLEOTIDE SEQUENCE [LARGE SCALE GENOMIC DNA]</scope>
    <source>
        <strain evidence="1 2">KCTC 23279</strain>
    </source>
</reference>
<dbReference type="Proteomes" id="UP001589775">
    <property type="component" value="Unassembled WGS sequence"/>
</dbReference>
<dbReference type="RefSeq" id="WP_378391963.1">
    <property type="nucleotide sequence ID" value="NZ_JBHLWM010000008.1"/>
</dbReference>
<protein>
    <submittedName>
        <fullName evidence="1">Uncharacterized protein</fullName>
    </submittedName>
</protein>
<proteinExistence type="predicted"/>
<name>A0ABV6EYR6_9BRAD</name>
<keyword evidence="2" id="KW-1185">Reference proteome</keyword>
<evidence type="ECO:0000313" key="1">
    <source>
        <dbReference type="EMBL" id="MFC0243247.1"/>
    </source>
</evidence>